<dbReference type="AlphaFoldDB" id="A0A0L9VT55"/>
<reference evidence="2" key="1">
    <citation type="journal article" date="2015" name="Proc. Natl. Acad. Sci. U.S.A.">
        <title>Genome sequencing of adzuki bean (Vigna angularis) provides insight into high starch and low fat accumulation and domestication.</title>
        <authorList>
            <person name="Yang K."/>
            <person name="Tian Z."/>
            <person name="Chen C."/>
            <person name="Luo L."/>
            <person name="Zhao B."/>
            <person name="Wang Z."/>
            <person name="Yu L."/>
            <person name="Li Y."/>
            <person name="Sun Y."/>
            <person name="Li W."/>
            <person name="Chen Y."/>
            <person name="Li Y."/>
            <person name="Zhang Y."/>
            <person name="Ai D."/>
            <person name="Zhao J."/>
            <person name="Shang C."/>
            <person name="Ma Y."/>
            <person name="Wu B."/>
            <person name="Wang M."/>
            <person name="Gao L."/>
            <person name="Sun D."/>
            <person name="Zhang P."/>
            <person name="Guo F."/>
            <person name="Wang W."/>
            <person name="Li Y."/>
            <person name="Wang J."/>
            <person name="Varshney R.K."/>
            <person name="Wang J."/>
            <person name="Ling H.Q."/>
            <person name="Wan P."/>
        </authorList>
    </citation>
    <scope>NUCLEOTIDE SEQUENCE</scope>
    <source>
        <strain evidence="2">cv. Jingnong 6</strain>
    </source>
</reference>
<accession>A0A0L9VT55</accession>
<gene>
    <name evidence="1" type="ORF">LR48_Vigan11g130000</name>
</gene>
<dbReference type="EMBL" id="CM003381">
    <property type="protein sequence ID" value="KOM58266.1"/>
    <property type="molecule type" value="Genomic_DNA"/>
</dbReference>
<protein>
    <submittedName>
        <fullName evidence="1">Uncharacterized protein</fullName>
    </submittedName>
</protein>
<evidence type="ECO:0000313" key="2">
    <source>
        <dbReference type="Proteomes" id="UP000053144"/>
    </source>
</evidence>
<evidence type="ECO:0000313" key="1">
    <source>
        <dbReference type="EMBL" id="KOM58266.1"/>
    </source>
</evidence>
<name>A0A0L9VT55_PHAAN</name>
<dbReference type="PANTHER" id="PTHR35992:SF1">
    <property type="entry name" value="CYTOMATRIX PROTEIN-LIKE PROTEIN"/>
    <property type="match status" value="1"/>
</dbReference>
<dbReference type="Gramene" id="KOM58266">
    <property type="protein sequence ID" value="KOM58266"/>
    <property type="gene ID" value="LR48_Vigan11g130000"/>
</dbReference>
<dbReference type="PANTHER" id="PTHR35992">
    <property type="entry name" value="CYTOMATRIX PROTEIN-LIKE PROTEIN"/>
    <property type="match status" value="1"/>
</dbReference>
<dbReference type="Proteomes" id="UP000053144">
    <property type="component" value="Chromosome 11"/>
</dbReference>
<proteinExistence type="predicted"/>
<sequence>MQKFRKPKSTNVALTERRNWGNIFKSLVQMVRDQQNQLQSFASHHKFLEDRLRMQHEGWIFDVRFHKDQISLL</sequence>
<organism evidence="1 2">
    <name type="scientific">Phaseolus angularis</name>
    <name type="common">Azuki bean</name>
    <name type="synonym">Vigna angularis</name>
    <dbReference type="NCBI Taxonomy" id="3914"/>
    <lineage>
        <taxon>Eukaryota</taxon>
        <taxon>Viridiplantae</taxon>
        <taxon>Streptophyta</taxon>
        <taxon>Embryophyta</taxon>
        <taxon>Tracheophyta</taxon>
        <taxon>Spermatophyta</taxon>
        <taxon>Magnoliopsida</taxon>
        <taxon>eudicotyledons</taxon>
        <taxon>Gunneridae</taxon>
        <taxon>Pentapetalae</taxon>
        <taxon>rosids</taxon>
        <taxon>fabids</taxon>
        <taxon>Fabales</taxon>
        <taxon>Fabaceae</taxon>
        <taxon>Papilionoideae</taxon>
        <taxon>50 kb inversion clade</taxon>
        <taxon>NPAAA clade</taxon>
        <taxon>indigoferoid/millettioid clade</taxon>
        <taxon>Phaseoleae</taxon>
        <taxon>Vigna</taxon>
    </lineage>
</organism>